<evidence type="ECO:0000256" key="8">
    <source>
        <dbReference type="ARBA" id="ARBA00022833"/>
    </source>
</evidence>
<organism evidence="16 17">
    <name type="scientific">Entomomonas asaccharolytica</name>
    <dbReference type="NCBI Taxonomy" id="2785331"/>
    <lineage>
        <taxon>Bacteria</taxon>
        <taxon>Pseudomonadati</taxon>
        <taxon>Pseudomonadota</taxon>
        <taxon>Gammaproteobacteria</taxon>
        <taxon>Pseudomonadales</taxon>
        <taxon>Pseudomonadaceae</taxon>
        <taxon>Entomomonas</taxon>
    </lineage>
</organism>
<dbReference type="InterPro" id="IPR050219">
    <property type="entry name" value="DnaG_primase"/>
</dbReference>
<dbReference type="PANTHER" id="PTHR30313:SF2">
    <property type="entry name" value="DNA PRIMASE"/>
    <property type="match status" value="1"/>
</dbReference>
<dbReference type="Pfam" id="PF01807">
    <property type="entry name" value="Zn_ribbon_DnaG"/>
    <property type="match status" value="1"/>
</dbReference>
<dbReference type="EMBL" id="CP067393">
    <property type="protein sequence ID" value="QQP84438.1"/>
    <property type="molecule type" value="Genomic_DNA"/>
</dbReference>
<dbReference type="CDD" id="cd03364">
    <property type="entry name" value="TOPRIM_DnaG_primases"/>
    <property type="match status" value="1"/>
</dbReference>
<sequence length="601" mass="67464">MAGLIPQTFIDDLLNRVDVVDVVGSRIQLKKSGKNYSACCPFHHEKTPSFTVSPDKQFYYCFGCGASGSALGFIMEYDHLDFPQAVEVLAKQLGLDIPYEEGSLHKGQRQSIDSPLYSLLTKATEFYQQALRTHPAKQIAVDYFKQRGLTGVIARDFGLGFAPPGWDNLIKALDADDAQQKLLIDAGLVVENADNGRRYDRFRDRVMFPIRDTKGRVIAFGGRVLGDDKPKYLNSPETPIFHKSEVLYGLYEVRKNNRHLDEIIVLEGYMDVIAMAQFGFSNGVATLGTATSEEHIKRLFRIVNNILFCFDGDAAGRKAAWRALESALPYLQDGKKVRFLFLPDGEDPDSLIRAEGEDAFRARISQQAQSLTDYFFSHLMEEAAPNSLEGKAHLASMATPLLTKMPNSGLKTLMYQKLEDLTGLDQSHLLTIKSAQKQPMKNVSTNTEYFEVATYTKINKTVEVTPALVALRHLLKKPTLITKVKNISELNEVESDYGKFLLKTITFLQKEPNLNSFQLMGKLASFDKAGLLVNLLTDEKLLNNERDLEKEFIDAILVLIKQQNETKSETQLDRLLKKGIALTDEEKSQLTELLAIKAKTK</sequence>
<dbReference type="SMART" id="SM00493">
    <property type="entry name" value="TOPRIM"/>
    <property type="match status" value="1"/>
</dbReference>
<dbReference type="SUPFAM" id="SSF57783">
    <property type="entry name" value="Zinc beta-ribbon"/>
    <property type="match status" value="1"/>
</dbReference>
<comment type="subunit">
    <text evidence="12">Monomer. Interacts with DnaB.</text>
</comment>
<dbReference type="InterPro" id="IPR013264">
    <property type="entry name" value="DNAG_N"/>
</dbReference>
<feature type="zinc finger region" description="CHC2-type" evidence="12 14">
    <location>
        <begin position="40"/>
        <end position="64"/>
    </location>
</feature>
<dbReference type="EC" id="2.7.7.101" evidence="12"/>
<dbReference type="GO" id="GO:0003899">
    <property type="term" value="F:DNA-directed RNA polymerase activity"/>
    <property type="evidence" value="ECO:0007669"/>
    <property type="project" value="UniProtKB-UniRule"/>
</dbReference>
<dbReference type="PROSITE" id="PS50880">
    <property type="entry name" value="TOPRIM"/>
    <property type="match status" value="1"/>
</dbReference>
<dbReference type="GO" id="GO:0005737">
    <property type="term" value="C:cytoplasm"/>
    <property type="evidence" value="ECO:0007669"/>
    <property type="project" value="TreeGrafter"/>
</dbReference>
<dbReference type="InterPro" id="IPR016136">
    <property type="entry name" value="DNA_helicase_N/primase_C"/>
</dbReference>
<dbReference type="GO" id="GO:0003677">
    <property type="term" value="F:DNA binding"/>
    <property type="evidence" value="ECO:0007669"/>
    <property type="project" value="UniProtKB-KW"/>
</dbReference>
<dbReference type="Gene3D" id="3.90.980.10">
    <property type="entry name" value="DNA primase, catalytic core, N-terminal domain"/>
    <property type="match status" value="1"/>
</dbReference>
<dbReference type="GO" id="GO:0008270">
    <property type="term" value="F:zinc ion binding"/>
    <property type="evidence" value="ECO:0007669"/>
    <property type="project" value="UniProtKB-UniRule"/>
</dbReference>
<comment type="function">
    <text evidence="12 13">RNA polymerase that catalyzes the synthesis of short RNA molecules used as primers for DNA polymerase during DNA replication.</text>
</comment>
<evidence type="ECO:0000256" key="2">
    <source>
        <dbReference type="ARBA" id="ARBA00022515"/>
    </source>
</evidence>
<dbReference type="SMART" id="SM00400">
    <property type="entry name" value="ZnF_CHCC"/>
    <property type="match status" value="1"/>
</dbReference>
<evidence type="ECO:0000256" key="4">
    <source>
        <dbReference type="ARBA" id="ARBA00022695"/>
    </source>
</evidence>
<dbReference type="GO" id="GO:0006269">
    <property type="term" value="P:DNA replication, synthesis of primer"/>
    <property type="evidence" value="ECO:0007669"/>
    <property type="project" value="UniProtKB-UniRule"/>
</dbReference>
<dbReference type="InterPro" id="IPR019475">
    <property type="entry name" value="DNA_primase_DnaB-bd"/>
</dbReference>
<keyword evidence="17" id="KW-1185">Reference proteome</keyword>
<protein>
    <recommendedName>
        <fullName evidence="12 13">DNA primase</fullName>
        <ecNumber evidence="12">2.7.7.101</ecNumber>
    </recommendedName>
</protein>
<dbReference type="AlphaFoldDB" id="A0A974RVS2"/>
<dbReference type="InterPro" id="IPR037068">
    <property type="entry name" value="DNA_primase_core_N_sf"/>
</dbReference>
<comment type="cofactor">
    <cofactor evidence="12 13 14">
        <name>Zn(2+)</name>
        <dbReference type="ChEBI" id="CHEBI:29105"/>
    </cofactor>
    <text evidence="12 13 14">Binds 1 zinc ion per monomer.</text>
</comment>
<proteinExistence type="inferred from homology"/>
<dbReference type="RefSeq" id="WP_201090336.1">
    <property type="nucleotide sequence ID" value="NZ_CP067393.1"/>
</dbReference>
<evidence type="ECO:0000256" key="14">
    <source>
        <dbReference type="PIRSR" id="PIRSR002811-1"/>
    </source>
</evidence>
<keyword evidence="11 12" id="KW-0804">Transcription</keyword>
<dbReference type="PIRSF" id="PIRSF002811">
    <property type="entry name" value="DnaG"/>
    <property type="match status" value="1"/>
</dbReference>
<keyword evidence="9" id="KW-0460">Magnesium</keyword>
<evidence type="ECO:0000256" key="13">
    <source>
        <dbReference type="PIRNR" id="PIRNR002811"/>
    </source>
</evidence>
<dbReference type="FunFam" id="3.90.980.10:FF:000001">
    <property type="entry name" value="DNA primase"/>
    <property type="match status" value="1"/>
</dbReference>
<reference evidence="16 17" key="1">
    <citation type="submission" date="2021-01" db="EMBL/GenBank/DDBJ databases">
        <title>Entomomonas sp. F2A isolated from a house cricket (Acheta domesticus).</title>
        <authorList>
            <person name="Spergser J."/>
            <person name="Busse H.-J."/>
        </authorList>
    </citation>
    <scope>NUCLEOTIDE SEQUENCE [LARGE SCALE GENOMIC DNA]</scope>
    <source>
        <strain evidence="16 17">F2A</strain>
    </source>
</reference>
<gene>
    <name evidence="12" type="primary">dnaG</name>
    <name evidence="16" type="ORF">JHT90_08380</name>
</gene>
<dbReference type="Pfam" id="PF08275">
    <property type="entry name" value="DNAG_N"/>
    <property type="match status" value="1"/>
</dbReference>
<evidence type="ECO:0000313" key="16">
    <source>
        <dbReference type="EMBL" id="QQP84438.1"/>
    </source>
</evidence>
<dbReference type="InterPro" id="IPR002694">
    <property type="entry name" value="Znf_CHC2"/>
</dbReference>
<keyword evidence="1 12" id="KW-0240">DNA-directed RNA polymerase</keyword>
<evidence type="ECO:0000256" key="9">
    <source>
        <dbReference type="ARBA" id="ARBA00022842"/>
    </source>
</evidence>
<evidence type="ECO:0000256" key="10">
    <source>
        <dbReference type="ARBA" id="ARBA00023125"/>
    </source>
</evidence>
<dbReference type="Pfam" id="PF08278">
    <property type="entry name" value="DnaG_DnaB_bind"/>
    <property type="match status" value="1"/>
</dbReference>
<evidence type="ECO:0000256" key="6">
    <source>
        <dbReference type="ARBA" id="ARBA00022723"/>
    </source>
</evidence>
<dbReference type="Gene3D" id="3.40.1360.10">
    <property type="match status" value="1"/>
</dbReference>
<evidence type="ECO:0000256" key="1">
    <source>
        <dbReference type="ARBA" id="ARBA00022478"/>
    </source>
</evidence>
<dbReference type="FunFam" id="3.40.1360.10:FF:000002">
    <property type="entry name" value="DNA primase"/>
    <property type="match status" value="1"/>
</dbReference>
<dbReference type="GO" id="GO:0000428">
    <property type="term" value="C:DNA-directed RNA polymerase complex"/>
    <property type="evidence" value="ECO:0007669"/>
    <property type="project" value="UniProtKB-KW"/>
</dbReference>
<dbReference type="KEGG" id="eaz:JHT90_08380"/>
<evidence type="ECO:0000256" key="5">
    <source>
        <dbReference type="ARBA" id="ARBA00022705"/>
    </source>
</evidence>
<dbReference type="Proteomes" id="UP000595278">
    <property type="component" value="Chromosome"/>
</dbReference>
<dbReference type="PANTHER" id="PTHR30313">
    <property type="entry name" value="DNA PRIMASE"/>
    <property type="match status" value="1"/>
</dbReference>
<evidence type="ECO:0000256" key="11">
    <source>
        <dbReference type="ARBA" id="ARBA00023163"/>
    </source>
</evidence>
<evidence type="ECO:0000256" key="7">
    <source>
        <dbReference type="ARBA" id="ARBA00022771"/>
    </source>
</evidence>
<dbReference type="Pfam" id="PF13155">
    <property type="entry name" value="Toprim_2"/>
    <property type="match status" value="1"/>
</dbReference>
<keyword evidence="3 12" id="KW-0808">Transferase</keyword>
<evidence type="ECO:0000256" key="3">
    <source>
        <dbReference type="ARBA" id="ARBA00022679"/>
    </source>
</evidence>
<accession>A0A974RVS2</accession>
<keyword evidence="8 12" id="KW-0862">Zinc</keyword>
<dbReference type="Gene3D" id="3.90.580.10">
    <property type="entry name" value="Zinc finger, CHC2-type domain"/>
    <property type="match status" value="1"/>
</dbReference>
<dbReference type="FunFam" id="3.90.580.10:FF:000001">
    <property type="entry name" value="DNA primase"/>
    <property type="match status" value="1"/>
</dbReference>
<evidence type="ECO:0000259" key="15">
    <source>
        <dbReference type="PROSITE" id="PS50880"/>
    </source>
</evidence>
<evidence type="ECO:0000313" key="17">
    <source>
        <dbReference type="Proteomes" id="UP000595278"/>
    </source>
</evidence>
<dbReference type="InterPro" id="IPR030846">
    <property type="entry name" value="DnaG_bac"/>
</dbReference>
<keyword evidence="2 12" id="KW-0639">Primosome</keyword>
<dbReference type="InterPro" id="IPR013173">
    <property type="entry name" value="DNA_primase_DnaG_DnaB-bd_dom"/>
</dbReference>
<dbReference type="InterPro" id="IPR036977">
    <property type="entry name" value="DNA_primase_Znf_CHC2"/>
</dbReference>
<keyword evidence="7 12" id="KW-0863">Zinc-finger</keyword>
<dbReference type="InterPro" id="IPR006295">
    <property type="entry name" value="DNA_primase_DnaG"/>
</dbReference>
<dbReference type="Gene3D" id="1.20.50.20">
    <property type="entry name" value="DnaG, RNA polymerase domain, helical bundle"/>
    <property type="match status" value="1"/>
</dbReference>
<dbReference type="GO" id="GO:1990077">
    <property type="term" value="C:primosome complex"/>
    <property type="evidence" value="ECO:0007669"/>
    <property type="project" value="UniProtKB-KW"/>
</dbReference>
<evidence type="ECO:0000256" key="12">
    <source>
        <dbReference type="HAMAP-Rule" id="MF_00974"/>
    </source>
</evidence>
<comment type="similarity">
    <text evidence="12 13">Belongs to the DnaG primase family.</text>
</comment>
<dbReference type="SUPFAM" id="SSF56731">
    <property type="entry name" value="DNA primase core"/>
    <property type="match status" value="1"/>
</dbReference>
<keyword evidence="4 12" id="KW-0548">Nucleotidyltransferase</keyword>
<dbReference type="InterPro" id="IPR006171">
    <property type="entry name" value="TOPRIM_dom"/>
</dbReference>
<comment type="catalytic activity">
    <reaction evidence="12">
        <text>ssDNA + n NTP = ssDNA/pppN(pN)n-1 hybrid + (n-1) diphosphate.</text>
        <dbReference type="EC" id="2.7.7.101"/>
    </reaction>
</comment>
<dbReference type="InterPro" id="IPR034151">
    <property type="entry name" value="TOPRIM_DnaG_bac"/>
</dbReference>
<keyword evidence="10 12" id="KW-0238">DNA-binding</keyword>
<feature type="domain" description="Toprim" evidence="15">
    <location>
        <begin position="261"/>
        <end position="343"/>
    </location>
</feature>
<keyword evidence="5 12" id="KW-0235">DNA replication</keyword>
<dbReference type="Gene3D" id="1.10.860.10">
    <property type="entry name" value="DNAb Helicase, Chain A"/>
    <property type="match status" value="1"/>
</dbReference>
<dbReference type="Pfam" id="PF10410">
    <property type="entry name" value="DnaB_bind"/>
    <property type="match status" value="1"/>
</dbReference>
<dbReference type="HAMAP" id="MF_00974">
    <property type="entry name" value="DNA_primase_DnaG"/>
    <property type="match status" value="1"/>
</dbReference>
<keyword evidence="6 12" id="KW-0479">Metal-binding</keyword>
<comment type="domain">
    <text evidence="12">Contains an N-terminal zinc-binding domain, a central core domain that contains the primase activity, and a C-terminal DnaB-binding domain.</text>
</comment>
<dbReference type="NCBIfam" id="TIGR01391">
    <property type="entry name" value="dnaG"/>
    <property type="match status" value="1"/>
</dbReference>
<name>A0A974RVS2_9GAMM</name>
<dbReference type="SUPFAM" id="SSF117023">
    <property type="entry name" value="DNA primase DnaG, C-terminal domain"/>
    <property type="match status" value="1"/>
</dbReference>
<dbReference type="SMART" id="SM00766">
    <property type="entry name" value="DnaG_DnaB_bind"/>
    <property type="match status" value="1"/>
</dbReference>